<comment type="activity regulation">
    <text evidence="12">Activated by a monovalent cation that binds near, but not in, the active site. The most likely occupant of the site in vivo is potassium. Ion binding induces a conformational change that may alter substrate affinity.</text>
</comment>
<dbReference type="GO" id="GO:0005524">
    <property type="term" value="F:ATP binding"/>
    <property type="evidence" value="ECO:0007669"/>
    <property type="project" value="UniProtKB-UniRule"/>
</dbReference>
<gene>
    <name evidence="12 14" type="primary">rbsK</name>
    <name evidence="14" type="ORF">FTW19_12800</name>
</gene>
<evidence type="ECO:0000256" key="10">
    <source>
        <dbReference type="ARBA" id="ARBA00022958"/>
    </source>
</evidence>
<dbReference type="InterPro" id="IPR011611">
    <property type="entry name" value="PfkB_dom"/>
</dbReference>
<organism evidence="14 15">
    <name type="scientific">Terriglobus albidus</name>
    <dbReference type="NCBI Taxonomy" id="1592106"/>
    <lineage>
        <taxon>Bacteria</taxon>
        <taxon>Pseudomonadati</taxon>
        <taxon>Acidobacteriota</taxon>
        <taxon>Terriglobia</taxon>
        <taxon>Terriglobales</taxon>
        <taxon>Acidobacteriaceae</taxon>
        <taxon>Terriglobus</taxon>
    </lineage>
</organism>
<feature type="binding site" evidence="12">
    <location>
        <begin position="253"/>
        <end position="254"/>
    </location>
    <ligand>
        <name>ATP</name>
        <dbReference type="ChEBI" id="CHEBI:30616"/>
    </ligand>
</feature>
<dbReference type="PRINTS" id="PR00990">
    <property type="entry name" value="RIBOKINASE"/>
</dbReference>
<keyword evidence="11 12" id="KW-0119">Carbohydrate metabolism</keyword>
<dbReference type="SUPFAM" id="SSF53613">
    <property type="entry name" value="Ribokinase-like"/>
    <property type="match status" value="1"/>
</dbReference>
<sequence>MSAQKPIIVVGSINTDLVTMTRKMPAVGETVIASDFAIHPGGKGANQAVAVARLGYPVRLIGRVGSDTFGVELKTQLHSAGVDVSGVATSEGVSGVAVVIVSEGGDNSILVTPGANYKITPEDLDANVAILRGAGMVLAQLEIPLETVEYLGRICARENVPLILDPAPARELPRSLLQDVAWFTPNQTEAAFYLEGAVEQPTAPETARILLSRGCDGVVLKMGAHGTYLRSAKVAGTRVPAYSVNAIDTTAAGDAFNGGFATALMLGKSPVESAAFAAAVAAISVTRIGAQPSMPSMPEVEEFVRSQSGDIAYAGHER</sequence>
<comment type="subunit">
    <text evidence="12">Homodimer.</text>
</comment>
<dbReference type="GO" id="GO:0005829">
    <property type="term" value="C:cytosol"/>
    <property type="evidence" value="ECO:0007669"/>
    <property type="project" value="TreeGrafter"/>
</dbReference>
<comment type="caution">
    <text evidence="12">Lacks conserved residue(s) required for the propagation of feature annotation.</text>
</comment>
<feature type="binding site" evidence="12">
    <location>
        <position position="142"/>
    </location>
    <ligand>
        <name>substrate</name>
    </ligand>
</feature>
<accession>A0A5B9E9F4</accession>
<keyword evidence="7 12" id="KW-0418">Kinase</keyword>
<protein>
    <recommendedName>
        <fullName evidence="3 12">Ribokinase</fullName>
        <shortName evidence="12">RK</shortName>
        <ecNumber evidence="2 12">2.7.1.15</ecNumber>
    </recommendedName>
</protein>
<feature type="domain" description="Carbohydrate kinase PfkB" evidence="13">
    <location>
        <begin position="7"/>
        <end position="296"/>
    </location>
</feature>
<keyword evidence="9 12" id="KW-0460">Magnesium</keyword>
<evidence type="ECO:0000313" key="14">
    <source>
        <dbReference type="EMBL" id="QEE28802.1"/>
    </source>
</evidence>
<dbReference type="PANTHER" id="PTHR10584:SF166">
    <property type="entry name" value="RIBOKINASE"/>
    <property type="match status" value="1"/>
</dbReference>
<dbReference type="EC" id="2.7.1.15" evidence="2 12"/>
<keyword evidence="4 12" id="KW-0808">Transferase</keyword>
<keyword evidence="8 12" id="KW-0067">ATP-binding</keyword>
<comment type="similarity">
    <text evidence="1">Belongs to the carbohydrate kinase pfkB family.</text>
</comment>
<dbReference type="Proteomes" id="UP000321820">
    <property type="component" value="Chromosome"/>
</dbReference>
<feature type="binding site" evidence="12">
    <location>
        <position position="293"/>
    </location>
    <ligand>
        <name>K(+)</name>
        <dbReference type="ChEBI" id="CHEBI:29103"/>
    </ligand>
</feature>
<evidence type="ECO:0000256" key="8">
    <source>
        <dbReference type="ARBA" id="ARBA00022840"/>
    </source>
</evidence>
<reference evidence="14 15" key="1">
    <citation type="submission" date="2019-08" db="EMBL/GenBank/DDBJ databases">
        <title>Complete genome sequence of Terriglobus albidus strain ORNL.</title>
        <authorList>
            <person name="Podar M."/>
        </authorList>
    </citation>
    <scope>NUCLEOTIDE SEQUENCE [LARGE SCALE GENOMIC DNA]</scope>
    <source>
        <strain evidence="14 15">ORNL</strain>
    </source>
</reference>
<name>A0A5B9E9F4_9BACT</name>
<feature type="binding site" evidence="12">
    <location>
        <position position="284"/>
    </location>
    <ligand>
        <name>K(+)</name>
        <dbReference type="ChEBI" id="CHEBI:29103"/>
    </ligand>
</feature>
<dbReference type="KEGG" id="talb:FTW19_12800"/>
<dbReference type="CDD" id="cd01174">
    <property type="entry name" value="ribokinase"/>
    <property type="match status" value="1"/>
</dbReference>
<dbReference type="InterPro" id="IPR002139">
    <property type="entry name" value="Ribo/fructo_kinase"/>
</dbReference>
<dbReference type="InterPro" id="IPR002173">
    <property type="entry name" value="Carboh/pur_kinase_PfkB_CS"/>
</dbReference>
<feature type="binding site" evidence="12">
    <location>
        <position position="289"/>
    </location>
    <ligand>
        <name>K(+)</name>
        <dbReference type="ChEBI" id="CHEBI:29103"/>
    </ligand>
</feature>
<dbReference type="HAMAP" id="MF_01987">
    <property type="entry name" value="Ribokinase"/>
    <property type="match status" value="1"/>
</dbReference>
<keyword evidence="5 12" id="KW-0479">Metal-binding</keyword>
<dbReference type="PANTHER" id="PTHR10584">
    <property type="entry name" value="SUGAR KINASE"/>
    <property type="match status" value="1"/>
</dbReference>
<evidence type="ECO:0000256" key="6">
    <source>
        <dbReference type="ARBA" id="ARBA00022741"/>
    </source>
</evidence>
<evidence type="ECO:0000313" key="15">
    <source>
        <dbReference type="Proteomes" id="UP000321820"/>
    </source>
</evidence>
<comment type="subcellular location">
    <subcellularLocation>
        <location evidence="12">Cytoplasm</location>
    </subcellularLocation>
</comment>
<feature type="binding site" evidence="12">
    <location>
        <position position="250"/>
    </location>
    <ligand>
        <name>K(+)</name>
        <dbReference type="ChEBI" id="CHEBI:29103"/>
    </ligand>
</feature>
<dbReference type="Gene3D" id="3.40.1190.20">
    <property type="match status" value="1"/>
</dbReference>
<dbReference type="OrthoDB" id="9775849at2"/>
<feature type="binding site" evidence="12">
    <location>
        <begin position="14"/>
        <end position="16"/>
    </location>
    <ligand>
        <name>substrate</name>
    </ligand>
</feature>
<evidence type="ECO:0000256" key="7">
    <source>
        <dbReference type="ARBA" id="ARBA00022777"/>
    </source>
</evidence>
<proteinExistence type="inferred from homology"/>
<dbReference type="RefSeq" id="WP_147648000.1">
    <property type="nucleotide sequence ID" value="NZ_CP042806.1"/>
</dbReference>
<feature type="active site" description="Proton acceptor" evidence="12">
    <location>
        <position position="254"/>
    </location>
</feature>
<comment type="cofactor">
    <cofactor evidence="12">
        <name>Mg(2+)</name>
        <dbReference type="ChEBI" id="CHEBI:18420"/>
    </cofactor>
    <text evidence="12">Requires a divalent cation, most likely magnesium in vivo, as an electrophilic catalyst to aid phosphoryl group transfer. It is the chelate of the metal and the nucleotide that is the actual substrate.</text>
</comment>
<dbReference type="PROSITE" id="PS00583">
    <property type="entry name" value="PFKB_KINASES_1"/>
    <property type="match status" value="1"/>
</dbReference>
<dbReference type="GO" id="GO:0019303">
    <property type="term" value="P:D-ribose catabolic process"/>
    <property type="evidence" value="ECO:0007669"/>
    <property type="project" value="UniProtKB-UniRule"/>
</dbReference>
<dbReference type="InterPro" id="IPR029056">
    <property type="entry name" value="Ribokinase-like"/>
</dbReference>
<comment type="similarity">
    <text evidence="12">Belongs to the carbohydrate kinase PfkB family. Ribokinase subfamily.</text>
</comment>
<evidence type="ECO:0000256" key="4">
    <source>
        <dbReference type="ARBA" id="ARBA00022679"/>
    </source>
</evidence>
<dbReference type="PROSITE" id="PS00584">
    <property type="entry name" value="PFKB_KINASES_2"/>
    <property type="match status" value="1"/>
</dbReference>
<comment type="function">
    <text evidence="12">Catalyzes the phosphorylation of ribose at O-5 in a reaction requiring ATP and magnesium. The resulting D-ribose-5-phosphate can then be used either for sythesis of nucleotides, histidine, and tryptophan, or as a component of the pentose phosphate pathway.</text>
</comment>
<dbReference type="InterPro" id="IPR011877">
    <property type="entry name" value="Ribokinase"/>
</dbReference>
<evidence type="ECO:0000259" key="13">
    <source>
        <dbReference type="Pfam" id="PF00294"/>
    </source>
</evidence>
<evidence type="ECO:0000256" key="2">
    <source>
        <dbReference type="ARBA" id="ARBA00012035"/>
    </source>
</evidence>
<comment type="catalytic activity">
    <reaction evidence="12">
        <text>D-ribose + ATP = D-ribose 5-phosphate + ADP + H(+)</text>
        <dbReference type="Rhea" id="RHEA:13697"/>
        <dbReference type="ChEBI" id="CHEBI:15378"/>
        <dbReference type="ChEBI" id="CHEBI:30616"/>
        <dbReference type="ChEBI" id="CHEBI:47013"/>
        <dbReference type="ChEBI" id="CHEBI:78346"/>
        <dbReference type="ChEBI" id="CHEBI:456216"/>
        <dbReference type="EC" id="2.7.1.15"/>
    </reaction>
</comment>
<feature type="binding site" evidence="12">
    <location>
        <begin position="221"/>
        <end position="226"/>
    </location>
    <ligand>
        <name>ATP</name>
        <dbReference type="ChEBI" id="CHEBI:30616"/>
    </ligand>
</feature>
<evidence type="ECO:0000256" key="1">
    <source>
        <dbReference type="ARBA" id="ARBA00005380"/>
    </source>
</evidence>
<comment type="pathway">
    <text evidence="12">Carbohydrate metabolism; D-ribose degradation; D-ribose 5-phosphate from beta-D-ribopyranose: step 2/2.</text>
</comment>
<dbReference type="NCBIfam" id="TIGR02152">
    <property type="entry name" value="D_ribokin_bact"/>
    <property type="match status" value="1"/>
</dbReference>
<evidence type="ECO:0000256" key="3">
    <source>
        <dbReference type="ARBA" id="ARBA00016943"/>
    </source>
</evidence>
<dbReference type="Pfam" id="PF00294">
    <property type="entry name" value="PfkB"/>
    <property type="match status" value="1"/>
</dbReference>
<feature type="binding site" evidence="12">
    <location>
        <position position="248"/>
    </location>
    <ligand>
        <name>K(+)</name>
        <dbReference type="ChEBI" id="CHEBI:29103"/>
    </ligand>
</feature>
<dbReference type="EMBL" id="CP042806">
    <property type="protein sequence ID" value="QEE28802.1"/>
    <property type="molecule type" value="Genomic_DNA"/>
</dbReference>
<evidence type="ECO:0000256" key="9">
    <source>
        <dbReference type="ARBA" id="ARBA00022842"/>
    </source>
</evidence>
<dbReference type="GO" id="GO:0004747">
    <property type="term" value="F:ribokinase activity"/>
    <property type="evidence" value="ECO:0007669"/>
    <property type="project" value="UniProtKB-UniRule"/>
</dbReference>
<keyword evidence="10 12" id="KW-0630">Potassium</keyword>
<keyword evidence="15" id="KW-1185">Reference proteome</keyword>
<dbReference type="AlphaFoldDB" id="A0A5B9E9F4"/>
<evidence type="ECO:0000256" key="5">
    <source>
        <dbReference type="ARBA" id="ARBA00022723"/>
    </source>
</evidence>
<keyword evidence="12" id="KW-0963">Cytoplasm</keyword>
<evidence type="ECO:0000256" key="12">
    <source>
        <dbReference type="HAMAP-Rule" id="MF_01987"/>
    </source>
</evidence>
<feature type="binding site" evidence="12">
    <location>
        <begin position="42"/>
        <end position="46"/>
    </location>
    <ligand>
        <name>substrate</name>
    </ligand>
</feature>
<keyword evidence="6 12" id="KW-0547">Nucleotide-binding</keyword>
<feature type="binding site" evidence="12">
    <location>
        <position position="287"/>
    </location>
    <ligand>
        <name>K(+)</name>
        <dbReference type="ChEBI" id="CHEBI:29103"/>
    </ligand>
</feature>
<feature type="binding site" evidence="12">
    <location>
        <position position="254"/>
    </location>
    <ligand>
        <name>substrate</name>
    </ligand>
</feature>
<dbReference type="GO" id="GO:0046872">
    <property type="term" value="F:metal ion binding"/>
    <property type="evidence" value="ECO:0007669"/>
    <property type="project" value="UniProtKB-KW"/>
</dbReference>
<feature type="binding site" evidence="12">
    <location>
        <position position="186"/>
    </location>
    <ligand>
        <name>ATP</name>
        <dbReference type="ChEBI" id="CHEBI:30616"/>
    </ligand>
</feature>
<evidence type="ECO:0000256" key="11">
    <source>
        <dbReference type="ARBA" id="ARBA00023277"/>
    </source>
</evidence>
<dbReference type="UniPathway" id="UPA00916">
    <property type="reaction ID" value="UER00889"/>
</dbReference>